<reference evidence="2" key="1">
    <citation type="submission" date="2015-10" db="EMBL/GenBank/DDBJ databases">
        <authorList>
            <person name="Regsiter A."/>
            <person name="william w."/>
        </authorList>
    </citation>
    <scope>NUCLEOTIDE SEQUENCE</scope>
    <source>
        <strain evidence="2">Montdore</strain>
    </source>
</reference>
<evidence type="ECO:0000313" key="2">
    <source>
        <dbReference type="EMBL" id="CUS07715.1"/>
    </source>
</evidence>
<dbReference type="AlphaFoldDB" id="A0A292PLY8"/>
<gene>
    <name evidence="2" type="ORF">GSTUAT00008220001</name>
</gene>
<name>A0A292PLY8_9PEZI</name>
<accession>A0A292PLY8</accession>
<sequence>MRQIFIRQSIKSIWAGPETEVLIKQCSTVLQLKFVSTGELSHPSSLMFHQGFRSLIVGHAERERERQAPRPIPNSTHPSGVRVMELRPSDRFLAEFQKRHTAAPSPAKSKRCLIEYRAQYRTRTHSFWTR</sequence>
<dbReference type="Proteomes" id="UP001412239">
    <property type="component" value="Unassembled WGS sequence"/>
</dbReference>
<proteinExistence type="predicted"/>
<protein>
    <submittedName>
        <fullName evidence="2">Uncharacterized protein</fullName>
    </submittedName>
</protein>
<organism evidence="2 3">
    <name type="scientific">Tuber aestivum</name>
    <name type="common">summer truffle</name>
    <dbReference type="NCBI Taxonomy" id="59557"/>
    <lineage>
        <taxon>Eukaryota</taxon>
        <taxon>Fungi</taxon>
        <taxon>Dikarya</taxon>
        <taxon>Ascomycota</taxon>
        <taxon>Pezizomycotina</taxon>
        <taxon>Pezizomycetes</taxon>
        <taxon>Pezizales</taxon>
        <taxon>Tuberaceae</taxon>
        <taxon>Tuber</taxon>
    </lineage>
</organism>
<dbReference type="EMBL" id="LN891181">
    <property type="protein sequence ID" value="CUS07715.1"/>
    <property type="molecule type" value="Genomic_DNA"/>
</dbReference>
<evidence type="ECO:0000256" key="1">
    <source>
        <dbReference type="SAM" id="MobiDB-lite"/>
    </source>
</evidence>
<keyword evidence="3" id="KW-1185">Reference proteome</keyword>
<feature type="region of interest" description="Disordered" evidence="1">
    <location>
        <begin position="62"/>
        <end position="83"/>
    </location>
</feature>
<evidence type="ECO:0000313" key="3">
    <source>
        <dbReference type="Proteomes" id="UP001412239"/>
    </source>
</evidence>